<protein>
    <recommendedName>
        <fullName evidence="4">Nitroreductase</fullName>
    </recommendedName>
</protein>
<keyword evidence="3" id="KW-1185">Reference proteome</keyword>
<proteinExistence type="predicted"/>
<evidence type="ECO:0008006" key="4">
    <source>
        <dbReference type="Google" id="ProtNLM"/>
    </source>
</evidence>
<accession>A0A6G4UBG5</accession>
<name>A0A6G4UBG5_9ACTN</name>
<sequence>MEPLARRAPSAHNTQPWTLDYADHLTIGWDPARELPAGDPTRRDLYLSLGAFIETYLIAAADAGLPIRAEIAVDPDRRQIARLHPARECYSTPYTARTITARGCARGTYENGRLRTEELARVREQLRCTALVELPAKALVARALRADRWLFGNPAVVRELRTWLRLRRGDAAGDGLTAEALGLSAAEAVAFRAALAGLGPLHRLGLPGLLARAQAGLLRYDGSVLVLTGAQDSPTEMVEAGRDLVRAWYALTELDLAVHPLSQLLDCPATSADLHRTLNARPLAAFRAGRPATPPPRSARLATPAPRP</sequence>
<evidence type="ECO:0000313" key="3">
    <source>
        <dbReference type="Proteomes" id="UP000481583"/>
    </source>
</evidence>
<feature type="region of interest" description="Disordered" evidence="1">
    <location>
        <begin position="285"/>
        <end position="308"/>
    </location>
</feature>
<dbReference type="SUPFAM" id="SSF55469">
    <property type="entry name" value="FMN-dependent nitroreductase-like"/>
    <property type="match status" value="1"/>
</dbReference>
<evidence type="ECO:0000256" key="1">
    <source>
        <dbReference type="SAM" id="MobiDB-lite"/>
    </source>
</evidence>
<dbReference type="GO" id="GO:0016491">
    <property type="term" value="F:oxidoreductase activity"/>
    <property type="evidence" value="ECO:0007669"/>
    <property type="project" value="InterPro"/>
</dbReference>
<comment type="caution">
    <text evidence="2">The sequence shown here is derived from an EMBL/GenBank/DDBJ whole genome shotgun (WGS) entry which is preliminary data.</text>
</comment>
<evidence type="ECO:0000313" key="2">
    <source>
        <dbReference type="EMBL" id="NGN69483.1"/>
    </source>
</evidence>
<reference evidence="2 3" key="1">
    <citation type="submission" date="2020-02" db="EMBL/GenBank/DDBJ databases">
        <title>Whole-genome analyses of novel actinobacteria.</title>
        <authorList>
            <person name="Sahin N."/>
        </authorList>
    </citation>
    <scope>NUCLEOTIDE SEQUENCE [LARGE SCALE GENOMIC DNA]</scope>
    <source>
        <strain evidence="2 3">A7024</strain>
    </source>
</reference>
<dbReference type="Proteomes" id="UP000481583">
    <property type="component" value="Unassembled WGS sequence"/>
</dbReference>
<dbReference type="AlphaFoldDB" id="A0A6G4UBG5"/>
<dbReference type="EMBL" id="JAAKZV010000301">
    <property type="protein sequence ID" value="NGN69483.1"/>
    <property type="molecule type" value="Genomic_DNA"/>
</dbReference>
<dbReference type="Gene3D" id="3.40.109.10">
    <property type="entry name" value="NADH Oxidase"/>
    <property type="match status" value="1"/>
</dbReference>
<dbReference type="InterPro" id="IPR000415">
    <property type="entry name" value="Nitroreductase-like"/>
</dbReference>
<organism evidence="2 3">
    <name type="scientific">Streptomyces coryli</name>
    <dbReference type="NCBI Taxonomy" id="1128680"/>
    <lineage>
        <taxon>Bacteria</taxon>
        <taxon>Bacillati</taxon>
        <taxon>Actinomycetota</taxon>
        <taxon>Actinomycetes</taxon>
        <taxon>Kitasatosporales</taxon>
        <taxon>Streptomycetaceae</taxon>
        <taxon>Streptomyces</taxon>
    </lineage>
</organism>
<gene>
    <name evidence="2" type="ORF">G5C51_37050</name>
</gene>